<keyword evidence="1" id="KW-1133">Transmembrane helix</keyword>
<dbReference type="EMBL" id="FMUS01000002">
    <property type="protein sequence ID" value="SCX90817.1"/>
    <property type="molecule type" value="Genomic_DNA"/>
</dbReference>
<evidence type="ECO:0000313" key="3">
    <source>
        <dbReference type="EMBL" id="SCX90817.1"/>
    </source>
</evidence>
<proteinExistence type="predicted"/>
<dbReference type="Pfam" id="PF12704">
    <property type="entry name" value="MacB_PCD"/>
    <property type="match status" value="1"/>
</dbReference>
<feature type="transmembrane region" description="Helical" evidence="1">
    <location>
        <begin position="197"/>
        <end position="214"/>
    </location>
</feature>
<keyword evidence="4" id="KW-1185">Reference proteome</keyword>
<reference evidence="3 4" key="1">
    <citation type="submission" date="2016-10" db="EMBL/GenBank/DDBJ databases">
        <authorList>
            <person name="de Groot N.N."/>
        </authorList>
    </citation>
    <scope>NUCLEOTIDE SEQUENCE [LARGE SCALE GENOMIC DNA]</scope>
    <source>
        <strain evidence="3 4">DSM 18978</strain>
    </source>
</reference>
<accession>A0A1G5BL25</accession>
<feature type="domain" description="MacB-like periplasmic core" evidence="2">
    <location>
        <begin position="44"/>
        <end position="163"/>
    </location>
</feature>
<sequence length="354" mass="41387">MVIKRIYILTLIILCSLTGYFYLQENHNPYSVEVFIEDLVTHEKIKEIAQSQSIIYSLNYEIKYRNENVMMTTGYDTMFKNINVIEGNFITMADRNAVVIGDLVSNSYYRTSESVGRNLTILGKEHIVIGVIEDSTDIYVSYDEKLLNRQWDRIILRFMPPSDSIFDRKVEDVKRVIDTNGIRYSEMIVLREKIDSYVNYIIAAIIGILITLAIKPGLKLINDIKRLYKGYKENHKTIEWYRYIINNKKSTLKICILLGGGVIVALIMYQLTKIITIPKELIPDNLFSPVSYINQAKSLFEIWYERMNRGFSHFLINRLLVNFSMIAVIFAVQIKWLLKDPCQIHYEGEQRIEN</sequence>
<dbReference type="OrthoDB" id="1948911at2"/>
<evidence type="ECO:0000259" key="2">
    <source>
        <dbReference type="Pfam" id="PF12704"/>
    </source>
</evidence>
<dbReference type="Proteomes" id="UP000198636">
    <property type="component" value="Unassembled WGS sequence"/>
</dbReference>
<keyword evidence="1" id="KW-0472">Membrane</keyword>
<organism evidence="3 4">
    <name type="scientific">Alkaliphilus peptidifermentans DSM 18978</name>
    <dbReference type="NCBI Taxonomy" id="1120976"/>
    <lineage>
        <taxon>Bacteria</taxon>
        <taxon>Bacillati</taxon>
        <taxon>Bacillota</taxon>
        <taxon>Clostridia</taxon>
        <taxon>Peptostreptococcales</taxon>
        <taxon>Natronincolaceae</taxon>
        <taxon>Alkaliphilus</taxon>
    </lineage>
</organism>
<name>A0A1G5BL25_9FIRM</name>
<gene>
    <name evidence="3" type="ORF">SAMN03080606_00450</name>
</gene>
<evidence type="ECO:0000256" key="1">
    <source>
        <dbReference type="SAM" id="Phobius"/>
    </source>
</evidence>
<protein>
    <recommendedName>
        <fullName evidence="2">MacB-like periplasmic core domain-containing protein</fullName>
    </recommendedName>
</protein>
<dbReference type="InterPro" id="IPR025857">
    <property type="entry name" value="MacB_PCD"/>
</dbReference>
<dbReference type="AlphaFoldDB" id="A0A1G5BL25"/>
<keyword evidence="1" id="KW-0812">Transmembrane</keyword>
<feature type="transmembrane region" description="Helical" evidence="1">
    <location>
        <begin position="315"/>
        <end position="338"/>
    </location>
</feature>
<evidence type="ECO:0000313" key="4">
    <source>
        <dbReference type="Proteomes" id="UP000198636"/>
    </source>
</evidence>
<feature type="transmembrane region" description="Helical" evidence="1">
    <location>
        <begin position="6"/>
        <end position="23"/>
    </location>
</feature>
<dbReference type="RefSeq" id="WP_091539487.1">
    <property type="nucleotide sequence ID" value="NZ_FMUS01000002.1"/>
</dbReference>
<feature type="transmembrane region" description="Helical" evidence="1">
    <location>
        <begin position="250"/>
        <end position="269"/>
    </location>
</feature>
<dbReference type="STRING" id="1120976.SAMN03080606_00450"/>